<gene>
    <name evidence="1" type="ORF">SAMN00790413_00113</name>
</gene>
<proteinExistence type="predicted"/>
<protein>
    <submittedName>
        <fullName evidence="1">Uncharacterized protein</fullName>
    </submittedName>
</protein>
<reference evidence="1 2" key="1">
    <citation type="submission" date="2017-04" db="EMBL/GenBank/DDBJ databases">
        <authorList>
            <person name="Afonso C.L."/>
            <person name="Miller P.J."/>
            <person name="Scott M.A."/>
            <person name="Spackman E."/>
            <person name="Goraichik I."/>
            <person name="Dimitrov K.M."/>
            <person name="Suarez D.L."/>
            <person name="Swayne D.E."/>
        </authorList>
    </citation>
    <scope>NUCLEOTIDE SEQUENCE [LARGE SCALE GENOMIC DNA]</scope>
    <source>
        <strain evidence="1 2">KR-140</strain>
    </source>
</reference>
<keyword evidence="2" id="KW-1185">Reference proteome</keyword>
<evidence type="ECO:0000313" key="2">
    <source>
        <dbReference type="Proteomes" id="UP000192582"/>
    </source>
</evidence>
<dbReference type="Proteomes" id="UP000192582">
    <property type="component" value="Unassembled WGS sequence"/>
</dbReference>
<dbReference type="EMBL" id="FWWU01000009">
    <property type="protein sequence ID" value="SMB88610.1"/>
    <property type="molecule type" value="Genomic_DNA"/>
</dbReference>
<evidence type="ECO:0000313" key="1">
    <source>
        <dbReference type="EMBL" id="SMB88610.1"/>
    </source>
</evidence>
<name>A0A1W1V604_9DEIO</name>
<organism evidence="1 2">
    <name type="scientific">Deinococcus hopiensis KR-140</name>
    <dbReference type="NCBI Taxonomy" id="695939"/>
    <lineage>
        <taxon>Bacteria</taxon>
        <taxon>Thermotogati</taxon>
        <taxon>Deinococcota</taxon>
        <taxon>Deinococci</taxon>
        <taxon>Deinococcales</taxon>
        <taxon>Deinococcaceae</taxon>
        <taxon>Deinococcus</taxon>
    </lineage>
</organism>
<accession>A0A1W1V604</accession>
<dbReference type="AlphaFoldDB" id="A0A1W1V604"/>
<dbReference type="RefSeq" id="WP_170928647.1">
    <property type="nucleotide sequence ID" value="NZ_FWWU01000009.1"/>
</dbReference>
<sequence>MLAGTGQGTEGRRYGGVTALGKQALGHRSAVLGVGAALELIRVWASCSPPTPWKTA</sequence>